<accession>A0A176W7B2</accession>
<dbReference type="Pfam" id="PF23598">
    <property type="entry name" value="LRR_14"/>
    <property type="match status" value="1"/>
</dbReference>
<gene>
    <name evidence="4" type="ORF">AXG93_3112s1070</name>
</gene>
<dbReference type="InterPro" id="IPR032675">
    <property type="entry name" value="LRR_dom_sf"/>
</dbReference>
<evidence type="ECO:0000256" key="2">
    <source>
        <dbReference type="ARBA" id="ARBA00022737"/>
    </source>
</evidence>
<feature type="domain" description="Disease resistance R13L4/SHOC-2-like LRR" evidence="3">
    <location>
        <begin position="170"/>
        <end position="310"/>
    </location>
</feature>
<dbReference type="AlphaFoldDB" id="A0A176W7B2"/>
<keyword evidence="2" id="KW-0677">Repeat</keyword>
<evidence type="ECO:0000256" key="1">
    <source>
        <dbReference type="ARBA" id="ARBA00022614"/>
    </source>
</evidence>
<dbReference type="GO" id="GO:0005737">
    <property type="term" value="C:cytoplasm"/>
    <property type="evidence" value="ECO:0007669"/>
    <property type="project" value="TreeGrafter"/>
</dbReference>
<dbReference type="SUPFAM" id="SSF52058">
    <property type="entry name" value="L domain-like"/>
    <property type="match status" value="1"/>
</dbReference>
<keyword evidence="5" id="KW-1185">Reference proteome</keyword>
<evidence type="ECO:0000313" key="4">
    <source>
        <dbReference type="EMBL" id="OAE29020.1"/>
    </source>
</evidence>
<comment type="caution">
    <text evidence="4">The sequence shown here is derived from an EMBL/GenBank/DDBJ whole genome shotgun (WGS) entry which is preliminary data.</text>
</comment>
<name>A0A176W7B2_MARPO</name>
<proteinExistence type="predicted"/>
<dbReference type="Gene3D" id="3.80.10.10">
    <property type="entry name" value="Ribonuclease Inhibitor"/>
    <property type="match status" value="2"/>
</dbReference>
<dbReference type="PANTHER" id="PTHR48051">
    <property type="match status" value="1"/>
</dbReference>
<evidence type="ECO:0000259" key="3">
    <source>
        <dbReference type="Pfam" id="PF23598"/>
    </source>
</evidence>
<dbReference type="PANTHER" id="PTHR48051:SF1">
    <property type="entry name" value="RAS SUPPRESSOR PROTEIN 1"/>
    <property type="match status" value="1"/>
</dbReference>
<protein>
    <recommendedName>
        <fullName evidence="3">Disease resistance R13L4/SHOC-2-like LRR domain-containing protein</fullName>
    </recommendedName>
</protein>
<keyword evidence="1" id="KW-0433">Leucine-rich repeat</keyword>
<dbReference type="InterPro" id="IPR050216">
    <property type="entry name" value="LRR_domain-containing"/>
</dbReference>
<dbReference type="Proteomes" id="UP000077202">
    <property type="component" value="Unassembled WGS sequence"/>
</dbReference>
<dbReference type="InterPro" id="IPR055414">
    <property type="entry name" value="LRR_R13L4/SHOC2-like"/>
</dbReference>
<reference evidence="4" key="1">
    <citation type="submission" date="2016-03" db="EMBL/GenBank/DDBJ databases">
        <title>Mechanisms controlling the formation of the plant cell surface in tip-growing cells are functionally conserved among land plants.</title>
        <authorList>
            <person name="Honkanen S."/>
            <person name="Jones V.A."/>
            <person name="Morieri G."/>
            <person name="Champion C."/>
            <person name="Hetherington A.J."/>
            <person name="Kelly S."/>
            <person name="Saint-Marcoux D."/>
            <person name="Proust H."/>
            <person name="Prescott H."/>
            <person name="Dolan L."/>
        </authorList>
    </citation>
    <scope>NUCLEOTIDE SEQUENCE [LARGE SCALE GENOMIC DNA]</scope>
    <source>
        <tissue evidence="4">Whole gametophyte</tissue>
    </source>
</reference>
<evidence type="ECO:0000313" key="5">
    <source>
        <dbReference type="Proteomes" id="UP000077202"/>
    </source>
</evidence>
<dbReference type="EMBL" id="LVLJ01001561">
    <property type="protein sequence ID" value="OAE29020.1"/>
    <property type="molecule type" value="Genomic_DNA"/>
</dbReference>
<sequence>MTLNLKSIGQMKKLRYLDSEKELMLDEVGGELSKTVVLLRLCGKMSSICDLVDGGRECLAVLDLKAPLTCLPTTFSELQNLEFMNFEACLFEGLPETFGKLPRLRRLTFRSCKRLRSLPESFVRLSELRSLELHHCYNFKALPDSFGQLPCLETLIMVSLFNLQRLPEGFGNLSQLKRLVISDAHNITELPKSFGRLAELRNLHLDDMSDLQALPDTFGQLSQLSHLSIAGCNMKQELPHSFGQLPNLTSLDLSRCRSLKVYRSSMAAIQRLRSLTHLQVEAGWPGTFSFHSKVSHRENLSESELRELASFFRLNQEDHLKDDKVLELLPASASIVKSHEIENEASNAIQNLELLMVDNVVGETAGVFEISRVDVNTLETMSIDLEQFS</sequence>
<organism evidence="4 5">
    <name type="scientific">Marchantia polymorpha subsp. ruderalis</name>
    <dbReference type="NCBI Taxonomy" id="1480154"/>
    <lineage>
        <taxon>Eukaryota</taxon>
        <taxon>Viridiplantae</taxon>
        <taxon>Streptophyta</taxon>
        <taxon>Embryophyta</taxon>
        <taxon>Marchantiophyta</taxon>
        <taxon>Marchantiopsida</taxon>
        <taxon>Marchantiidae</taxon>
        <taxon>Marchantiales</taxon>
        <taxon>Marchantiaceae</taxon>
        <taxon>Marchantia</taxon>
    </lineage>
</organism>